<evidence type="ECO:0000313" key="2">
    <source>
        <dbReference type="Proteomes" id="UP001204953"/>
    </source>
</evidence>
<dbReference type="InterPro" id="IPR009711">
    <property type="entry name" value="UPF0473"/>
</dbReference>
<dbReference type="Pfam" id="PF06949">
    <property type="entry name" value="DUF1292"/>
    <property type="match status" value="1"/>
</dbReference>
<gene>
    <name evidence="1" type="ORF">NJ959_24585</name>
</gene>
<reference evidence="1" key="1">
    <citation type="submission" date="2022-06" db="EMBL/GenBank/DDBJ databases">
        <title>New cyanobacteria of genus Symplocastrum in benthos of Lake Baikal.</title>
        <authorList>
            <person name="Sorokovikova E."/>
            <person name="Tikhonova I."/>
            <person name="Krasnopeev A."/>
            <person name="Evseev P."/>
            <person name="Gladkikh A."/>
            <person name="Belykh O."/>
        </authorList>
    </citation>
    <scope>NUCLEOTIDE SEQUENCE</scope>
    <source>
        <strain evidence="1">BBK-W-15</strain>
    </source>
</reference>
<dbReference type="Proteomes" id="UP001204953">
    <property type="component" value="Unassembled WGS sequence"/>
</dbReference>
<dbReference type="PANTHER" id="PTHR36061:SF3">
    <property type="entry name" value="OS04G0692200 PROTEIN"/>
    <property type="match status" value="1"/>
</dbReference>
<organism evidence="1 2">
    <name type="scientific">Limnofasciculus baicalensis BBK-W-15</name>
    <dbReference type="NCBI Taxonomy" id="2699891"/>
    <lineage>
        <taxon>Bacteria</taxon>
        <taxon>Bacillati</taxon>
        <taxon>Cyanobacteriota</taxon>
        <taxon>Cyanophyceae</taxon>
        <taxon>Coleofasciculales</taxon>
        <taxon>Coleofasciculaceae</taxon>
        <taxon>Limnofasciculus</taxon>
        <taxon>Limnofasciculus baicalensis</taxon>
    </lineage>
</organism>
<proteinExistence type="predicted"/>
<keyword evidence="2" id="KW-1185">Reference proteome</keyword>
<dbReference type="Pfam" id="PF12527">
    <property type="entry name" value="DUF3727"/>
    <property type="match status" value="1"/>
</dbReference>
<comment type="caution">
    <text evidence="1">The sequence shown here is derived from an EMBL/GenBank/DDBJ whole genome shotgun (WGS) entry which is preliminary data.</text>
</comment>
<dbReference type="PANTHER" id="PTHR36061">
    <property type="match status" value="1"/>
</dbReference>
<sequence length="192" mass="21872">MSSSAYPQENGQSDLGSVTLIDEVGRRLNCSIEHTLEVDGEEFLLLMPRDTPIQIVAWDEEDEEDFADATLIEDDEEIDLLFPDAQAVLAEQNLTLKRTAYTLTVAGELPEMDEEEILTIEVEESDVELEPEEFQLLASFYHEEQEYGVYTPLDPLLFLARTNSKGEPELLSPEEFKKVQPLLEDLLFDELE</sequence>
<dbReference type="AlphaFoldDB" id="A0AAE3KPJ5"/>
<dbReference type="EMBL" id="JAMZMM010000360">
    <property type="protein sequence ID" value="MCP2731610.1"/>
    <property type="molecule type" value="Genomic_DNA"/>
</dbReference>
<protein>
    <submittedName>
        <fullName evidence="1">DUF3727 domain-containing protein</fullName>
    </submittedName>
</protein>
<dbReference type="RefSeq" id="WP_254014345.1">
    <property type="nucleotide sequence ID" value="NZ_JAMZMM010000360.1"/>
</dbReference>
<accession>A0AAE3KPJ5</accession>
<name>A0AAE3KPJ5_9CYAN</name>
<dbReference type="InterPro" id="IPR022203">
    <property type="entry name" value="DUF3727"/>
</dbReference>
<evidence type="ECO:0000313" key="1">
    <source>
        <dbReference type="EMBL" id="MCP2731610.1"/>
    </source>
</evidence>